<dbReference type="KEGG" id="pdp:PDIP_09500"/>
<name>K9GJK5_PEND1</name>
<dbReference type="OrthoDB" id="188042at2759"/>
<comment type="caution">
    <text evidence="1">The sequence shown here is derived from an EMBL/GenBank/DDBJ whole genome shotgun (WGS) entry which is preliminary data.</text>
</comment>
<accession>K9GJK5</accession>
<gene>
    <name evidence="1" type="ORF">PDIP_09500</name>
</gene>
<reference evidence="2" key="1">
    <citation type="journal article" date="2012" name="BMC Genomics">
        <title>Genome sequence of the necrotrophic fungus Penicillium digitatum, the main postharvest pathogen of citrus.</title>
        <authorList>
            <person name="Marcet-Houben M."/>
            <person name="Ballester A.-R."/>
            <person name="de la Fuente B."/>
            <person name="Harries E."/>
            <person name="Marcos J.F."/>
            <person name="Gonzalez-Candelas L."/>
            <person name="Gabaldon T."/>
        </authorList>
    </citation>
    <scope>NUCLEOTIDE SEQUENCE [LARGE SCALE GENOMIC DNA]</scope>
    <source>
        <strain evidence="2">Pd1 / CECT 20795</strain>
    </source>
</reference>
<dbReference type="HOGENOM" id="CLU_3069399_0_0_1"/>
<protein>
    <submittedName>
        <fullName evidence="1">Uncharacterized protein</fullName>
    </submittedName>
</protein>
<dbReference type="Proteomes" id="UP000009886">
    <property type="component" value="Unassembled WGS sequence"/>
</dbReference>
<evidence type="ECO:0000313" key="1">
    <source>
        <dbReference type="EMBL" id="EKV21124.1"/>
    </source>
</evidence>
<dbReference type="EMBL" id="AKCU01000070">
    <property type="protein sequence ID" value="EKV21124.1"/>
    <property type="molecule type" value="Genomic_DNA"/>
</dbReference>
<proteinExistence type="predicted"/>
<organism evidence="1 2">
    <name type="scientific">Penicillium digitatum (strain Pd1 / CECT 20795)</name>
    <name type="common">Green mold</name>
    <dbReference type="NCBI Taxonomy" id="1170230"/>
    <lineage>
        <taxon>Eukaryota</taxon>
        <taxon>Fungi</taxon>
        <taxon>Dikarya</taxon>
        <taxon>Ascomycota</taxon>
        <taxon>Pezizomycotina</taxon>
        <taxon>Eurotiomycetes</taxon>
        <taxon>Eurotiomycetidae</taxon>
        <taxon>Eurotiales</taxon>
        <taxon>Aspergillaceae</taxon>
        <taxon>Penicillium</taxon>
    </lineage>
</organism>
<sequence>MTSPPNEPSIFGEAKNVAGPNGPKFKGLDRQLVCPSKPCFVLPFRVFSVNATS</sequence>
<dbReference type="VEuPathDB" id="FungiDB:PDIP_09500"/>
<dbReference type="AlphaFoldDB" id="K9GJK5"/>
<evidence type="ECO:0000313" key="2">
    <source>
        <dbReference type="Proteomes" id="UP000009886"/>
    </source>
</evidence>